<comment type="caution">
    <text evidence="1">The sequence shown here is derived from an EMBL/GenBank/DDBJ whole genome shotgun (WGS) entry which is preliminary data.</text>
</comment>
<dbReference type="AlphaFoldDB" id="A0A0G1EP82"/>
<reference evidence="1 2" key="1">
    <citation type="journal article" date="2015" name="Nature">
        <title>rRNA introns, odd ribosomes, and small enigmatic genomes across a large radiation of phyla.</title>
        <authorList>
            <person name="Brown C.T."/>
            <person name="Hug L.A."/>
            <person name="Thomas B.C."/>
            <person name="Sharon I."/>
            <person name="Castelle C.J."/>
            <person name="Singh A."/>
            <person name="Wilkins M.J."/>
            <person name="Williams K.H."/>
            <person name="Banfield J.F."/>
        </authorList>
    </citation>
    <scope>NUCLEOTIDE SEQUENCE [LARGE SCALE GENOMIC DNA]</scope>
</reference>
<evidence type="ECO:0000313" key="2">
    <source>
        <dbReference type="Proteomes" id="UP000034543"/>
    </source>
</evidence>
<name>A0A0G1EP82_9BACT</name>
<dbReference type="EMBL" id="LCFB01000013">
    <property type="protein sequence ID" value="KKS84836.1"/>
    <property type="molecule type" value="Genomic_DNA"/>
</dbReference>
<proteinExistence type="predicted"/>
<protein>
    <submittedName>
        <fullName evidence="1">Uncharacterized protein</fullName>
    </submittedName>
</protein>
<dbReference type="Proteomes" id="UP000034543">
    <property type="component" value="Unassembled WGS sequence"/>
</dbReference>
<evidence type="ECO:0000313" key="1">
    <source>
        <dbReference type="EMBL" id="KKS84836.1"/>
    </source>
</evidence>
<organism evidence="1 2">
    <name type="scientific">Candidatus Gottesmanbacteria bacterium GW2011_GWA1_43_11</name>
    <dbReference type="NCBI Taxonomy" id="1618436"/>
    <lineage>
        <taxon>Bacteria</taxon>
        <taxon>Candidatus Gottesmaniibacteriota</taxon>
    </lineage>
</organism>
<sequence>MGELSTTFTSSISEAKLQELTRLPDQAAYRNNAILLNMNNLLLQSAFSQTLSDRWSVSTVAKLVDEKLRKGHFVQVCSSDSTIIQPGTYINDDGIEVSAIITPLFLIRDVFRTPTEMLQQYAETAYLLTKYAHYNSGIDFKEREDASERSLGRKLVYPPAVQDQLDEYRIAVIHGLSELRYQLEPTIPLPEPQRFW</sequence>
<accession>A0A0G1EP82</accession>
<gene>
    <name evidence="1" type="ORF">UV59_C0013G0014</name>
</gene>